<keyword evidence="1" id="KW-1133">Transmembrane helix</keyword>
<dbReference type="Proteomes" id="UP000305238">
    <property type="component" value="Unassembled WGS sequence"/>
</dbReference>
<keyword evidence="3" id="KW-1185">Reference proteome</keyword>
<keyword evidence="1" id="KW-0472">Membrane</keyword>
<evidence type="ECO:0000313" key="2">
    <source>
        <dbReference type="EMBL" id="TMR39943.1"/>
    </source>
</evidence>
<feature type="transmembrane region" description="Helical" evidence="1">
    <location>
        <begin position="40"/>
        <end position="61"/>
    </location>
</feature>
<accession>A0A5S4H3W6</accession>
<proteinExistence type="predicted"/>
<evidence type="ECO:0000256" key="1">
    <source>
        <dbReference type="SAM" id="Phobius"/>
    </source>
</evidence>
<gene>
    <name evidence="2" type="ORF">ETD96_13430</name>
</gene>
<sequence length="107" mass="10942">MEGIFLLADTLVGVACGIAILAGGIVLLTARRGEGRMPGAAYIVLAAGTLTGSLTTLFLNVLQGTGTSFAGAFSIHMAVQLLCEAVGWGLLLLATIRLRKMTSPPTP</sequence>
<dbReference type="RefSeq" id="WP_138636663.1">
    <property type="nucleotide sequence ID" value="NZ_JASWDG010000039.1"/>
</dbReference>
<dbReference type="EMBL" id="VCKZ01000077">
    <property type="protein sequence ID" value="TMR39943.1"/>
    <property type="molecule type" value="Genomic_DNA"/>
</dbReference>
<feature type="transmembrane region" description="Helical" evidence="1">
    <location>
        <begin position="73"/>
        <end position="94"/>
    </location>
</feature>
<dbReference type="AlphaFoldDB" id="A0A5S4H3W6"/>
<reference evidence="2 3" key="1">
    <citation type="submission" date="2019-05" db="EMBL/GenBank/DDBJ databases">
        <title>Draft genome sequence of Actinomadura geliboluensis A8036.</title>
        <authorList>
            <person name="Saricaoglu S."/>
            <person name="Isik K."/>
        </authorList>
    </citation>
    <scope>NUCLEOTIDE SEQUENCE [LARGE SCALE GENOMIC DNA]</scope>
    <source>
        <strain evidence="2 3">A8036</strain>
    </source>
</reference>
<keyword evidence="1" id="KW-0812">Transmembrane</keyword>
<feature type="transmembrane region" description="Helical" evidence="1">
    <location>
        <begin position="6"/>
        <end position="28"/>
    </location>
</feature>
<evidence type="ECO:0000313" key="3">
    <source>
        <dbReference type="Proteomes" id="UP000305238"/>
    </source>
</evidence>
<organism evidence="2 3">
    <name type="scientific">Actinomadura geliboluensis</name>
    <dbReference type="NCBI Taxonomy" id="882440"/>
    <lineage>
        <taxon>Bacteria</taxon>
        <taxon>Bacillati</taxon>
        <taxon>Actinomycetota</taxon>
        <taxon>Actinomycetes</taxon>
        <taxon>Streptosporangiales</taxon>
        <taxon>Thermomonosporaceae</taxon>
        <taxon>Actinomadura</taxon>
    </lineage>
</organism>
<protein>
    <submittedName>
        <fullName evidence="2">Uncharacterized protein</fullName>
    </submittedName>
</protein>
<dbReference type="OrthoDB" id="9860833at2"/>
<name>A0A5S4H3W6_9ACTN</name>
<comment type="caution">
    <text evidence="2">The sequence shown here is derived from an EMBL/GenBank/DDBJ whole genome shotgun (WGS) entry which is preliminary data.</text>
</comment>